<dbReference type="PANTHER" id="PTHR42847">
    <property type="entry name" value="ALKANESULFONATE MONOOXYGENASE"/>
    <property type="match status" value="1"/>
</dbReference>
<evidence type="ECO:0000256" key="4">
    <source>
        <dbReference type="ARBA" id="ARBA00023033"/>
    </source>
</evidence>
<dbReference type="SUPFAM" id="SSF51679">
    <property type="entry name" value="Bacterial luciferase-like"/>
    <property type="match status" value="1"/>
</dbReference>
<dbReference type="RefSeq" id="WP_077081205.1">
    <property type="nucleotide sequence ID" value="NZ_FUEZ01000004.1"/>
</dbReference>
<dbReference type="GO" id="GO:0046306">
    <property type="term" value="P:alkanesulfonate catabolic process"/>
    <property type="evidence" value="ECO:0007669"/>
    <property type="project" value="TreeGrafter"/>
</dbReference>
<accession>A0A2U3PGF3</accession>
<evidence type="ECO:0000256" key="2">
    <source>
        <dbReference type="ARBA" id="ARBA00022643"/>
    </source>
</evidence>
<dbReference type="InterPro" id="IPR011251">
    <property type="entry name" value="Luciferase-like_dom"/>
</dbReference>
<dbReference type="Pfam" id="PF00296">
    <property type="entry name" value="Bac_luciferase"/>
    <property type="match status" value="1"/>
</dbReference>
<gene>
    <name evidence="6" type="ORF">MNAB215_5050</name>
</gene>
<evidence type="ECO:0000256" key="3">
    <source>
        <dbReference type="ARBA" id="ARBA00023002"/>
    </source>
</evidence>
<dbReference type="AlphaFoldDB" id="A0A2U3PGF3"/>
<dbReference type="InterPro" id="IPR050172">
    <property type="entry name" value="SsuD_RutA_monooxygenase"/>
</dbReference>
<evidence type="ECO:0000256" key="1">
    <source>
        <dbReference type="ARBA" id="ARBA00022630"/>
    </source>
</evidence>
<evidence type="ECO:0000259" key="5">
    <source>
        <dbReference type="Pfam" id="PF00296"/>
    </source>
</evidence>
<dbReference type="EMBL" id="FUEZ01000004">
    <property type="protein sequence ID" value="SPM42830.1"/>
    <property type="molecule type" value="Genomic_DNA"/>
</dbReference>
<dbReference type="PANTHER" id="PTHR42847:SF4">
    <property type="entry name" value="ALKANESULFONATE MONOOXYGENASE-RELATED"/>
    <property type="match status" value="1"/>
</dbReference>
<dbReference type="NCBIfam" id="TIGR03560">
    <property type="entry name" value="F420_Rv1855c"/>
    <property type="match status" value="1"/>
</dbReference>
<dbReference type="InterPro" id="IPR036661">
    <property type="entry name" value="Luciferase-like_sf"/>
</dbReference>
<dbReference type="OrthoDB" id="4029802at2"/>
<dbReference type="Proteomes" id="UP000240424">
    <property type="component" value="Unassembled WGS sequence"/>
</dbReference>
<reference evidence="6 7" key="1">
    <citation type="submission" date="2017-01" db="EMBL/GenBank/DDBJ databases">
        <authorList>
            <consortium name="Urmite Genomes"/>
        </authorList>
    </citation>
    <scope>NUCLEOTIDE SEQUENCE [LARGE SCALE GENOMIC DNA]</scope>
    <source>
        <strain evidence="6 7">AB215</strain>
    </source>
</reference>
<organism evidence="6 7">
    <name type="scientific">Mycobacterium numidiamassiliense</name>
    <dbReference type="NCBI Taxonomy" id="1841861"/>
    <lineage>
        <taxon>Bacteria</taxon>
        <taxon>Bacillati</taxon>
        <taxon>Actinomycetota</taxon>
        <taxon>Actinomycetes</taxon>
        <taxon>Mycobacteriales</taxon>
        <taxon>Mycobacteriaceae</taxon>
        <taxon>Mycobacterium</taxon>
    </lineage>
</organism>
<keyword evidence="1" id="KW-0285">Flavoprotein</keyword>
<dbReference type="Gene3D" id="3.20.20.30">
    <property type="entry name" value="Luciferase-like domain"/>
    <property type="match status" value="1"/>
</dbReference>
<evidence type="ECO:0000313" key="6">
    <source>
        <dbReference type="EMBL" id="SPM42830.1"/>
    </source>
</evidence>
<keyword evidence="2" id="KW-0288">FMN</keyword>
<feature type="domain" description="Luciferase-like" evidence="5">
    <location>
        <begin position="7"/>
        <end position="260"/>
    </location>
</feature>
<proteinExistence type="predicted"/>
<keyword evidence="7" id="KW-1185">Reference proteome</keyword>
<name>A0A2U3PGF3_9MYCO</name>
<dbReference type="GO" id="GO:0008726">
    <property type="term" value="F:alkanesulfonate monooxygenase activity"/>
    <property type="evidence" value="ECO:0007669"/>
    <property type="project" value="TreeGrafter"/>
</dbReference>
<evidence type="ECO:0000313" key="7">
    <source>
        <dbReference type="Proteomes" id="UP000240424"/>
    </source>
</evidence>
<protein>
    <submittedName>
        <fullName evidence="6">Flavin-dependent oxidoreductase, luciferase family (Includes alkanesulfonate monooxygenase SsuD and methylene tetrahydromethanopterin reductase)</fullName>
    </submittedName>
</protein>
<dbReference type="InterPro" id="IPR019952">
    <property type="entry name" value="F420_OxRdatse_Rv1855c_pred"/>
</dbReference>
<sequence length="328" mass="35469">MECRIFTDPSNGATYQDLSESAQLAEEFGYAGFLLSDHYAPFAGDGQPGPTDVWTTLAGLARDTSRIRLGSLVSSVTFRHPGSLAIIVAQVDAMSRGRIEFGIGAGYFEPEHRAYGIPFPAVGERFDRLGEALELITGLWRSPTGQRYTFTGEHYRLIDSPALPKPWQSPGPPIILGGTGKKRTPALAARFADEFNLQTSRRRAPGKHQRSELMSRDVAAQIDLVRGAAEAIGRDPAGITFSMSALVGVGHTAGQATAAIDPENYAWQTFDGTTLVGSPAQIVDQLGPYAELGITRVYLRAPRRIDSLADNFELFAAEVLPQFGSTPR</sequence>
<keyword evidence="4 6" id="KW-0503">Monooxygenase</keyword>
<dbReference type="STRING" id="1841861.GCA_900157365_03370"/>
<keyword evidence="3" id="KW-0560">Oxidoreductase</keyword>